<dbReference type="GO" id="GO:0004143">
    <property type="term" value="F:ATP-dependent diacylglycerol kinase activity"/>
    <property type="evidence" value="ECO:0007669"/>
    <property type="project" value="InterPro"/>
</dbReference>
<keyword evidence="1" id="KW-1133">Transmembrane helix</keyword>
<dbReference type="EMBL" id="DSVL01000346">
    <property type="protein sequence ID" value="HFH30069.1"/>
    <property type="molecule type" value="Genomic_DNA"/>
</dbReference>
<feature type="transmembrane region" description="Helical" evidence="1">
    <location>
        <begin position="21"/>
        <end position="48"/>
    </location>
</feature>
<reference evidence="2" key="1">
    <citation type="journal article" date="2020" name="mSystems">
        <title>Genome- and Community-Level Interaction Insights into Carbon Utilization and Element Cycling Functions of Hydrothermarchaeota in Hydrothermal Sediment.</title>
        <authorList>
            <person name="Zhou Z."/>
            <person name="Liu Y."/>
            <person name="Xu W."/>
            <person name="Pan J."/>
            <person name="Luo Z.H."/>
            <person name="Li M."/>
        </authorList>
    </citation>
    <scope>NUCLEOTIDE SEQUENCE [LARGE SCALE GENOMIC DNA]</scope>
    <source>
        <strain evidence="2">SpSt-503</strain>
    </source>
</reference>
<keyword evidence="2" id="KW-0808">Transferase</keyword>
<dbReference type="PANTHER" id="PTHR31303">
    <property type="entry name" value="CTP-DEPENDENT DIACYLGLYCEROL KINASE 1"/>
    <property type="match status" value="1"/>
</dbReference>
<dbReference type="AlphaFoldDB" id="A0A7C3ELM9"/>
<gene>
    <name evidence="2" type="ORF">ENS59_11275</name>
</gene>
<sequence length="197" mass="20969">MTYTSTVDEIRTEVFRKSIHFLIAMVPSLAMVSKVGTLALLASGVLVYSYAETLRLSGVVVPLISQITSLAARKRDQGRFVLGPVTLGLGAMLALLLYPAPAASIAIYALAFGDGLASLVGKIFGRIRPAILMGKSVEGSLACFLAVFFMAYRTSRSFAVAALAAITATLIEVFPLKDFDNILMPMGVGFAVQFLQP</sequence>
<feature type="transmembrane region" description="Helical" evidence="1">
    <location>
        <begin position="80"/>
        <end position="99"/>
    </location>
</feature>
<feature type="transmembrane region" description="Helical" evidence="1">
    <location>
        <begin position="136"/>
        <end position="152"/>
    </location>
</feature>
<feature type="transmembrane region" description="Helical" evidence="1">
    <location>
        <begin position="158"/>
        <end position="176"/>
    </location>
</feature>
<name>A0A7C3ELM9_9SPIR</name>
<organism evidence="2">
    <name type="scientific">Gracilinema caldarium</name>
    <dbReference type="NCBI Taxonomy" id="215591"/>
    <lineage>
        <taxon>Bacteria</taxon>
        <taxon>Pseudomonadati</taxon>
        <taxon>Spirochaetota</taxon>
        <taxon>Spirochaetia</taxon>
        <taxon>Spirochaetales</taxon>
        <taxon>Breznakiellaceae</taxon>
        <taxon>Gracilinema</taxon>
    </lineage>
</organism>
<dbReference type="InterPro" id="IPR037997">
    <property type="entry name" value="Dgk1-like"/>
</dbReference>
<dbReference type="PANTHER" id="PTHR31303:SF1">
    <property type="entry name" value="CTP-DEPENDENT DIACYLGLYCEROL KINASE 1"/>
    <property type="match status" value="1"/>
</dbReference>
<evidence type="ECO:0000313" key="2">
    <source>
        <dbReference type="EMBL" id="HFH30069.1"/>
    </source>
</evidence>
<keyword evidence="2" id="KW-0548">Nucleotidyltransferase</keyword>
<proteinExistence type="predicted"/>
<comment type="caution">
    <text evidence="2">The sequence shown here is derived from an EMBL/GenBank/DDBJ whole genome shotgun (WGS) entry which is preliminary data.</text>
</comment>
<keyword evidence="1" id="KW-0812">Transmembrane</keyword>
<protein>
    <submittedName>
        <fullName evidence="2">Phosphatidate cytidylyltransferase</fullName>
    </submittedName>
</protein>
<keyword evidence="1" id="KW-0472">Membrane</keyword>
<evidence type="ECO:0000256" key="1">
    <source>
        <dbReference type="SAM" id="Phobius"/>
    </source>
</evidence>
<feature type="transmembrane region" description="Helical" evidence="1">
    <location>
        <begin position="54"/>
        <end position="73"/>
    </location>
</feature>
<accession>A0A7C3ELM9</accession>
<dbReference type="GO" id="GO:0016779">
    <property type="term" value="F:nucleotidyltransferase activity"/>
    <property type="evidence" value="ECO:0007669"/>
    <property type="project" value="UniProtKB-KW"/>
</dbReference>